<evidence type="ECO:0000256" key="1">
    <source>
        <dbReference type="ARBA" id="ARBA00022723"/>
    </source>
</evidence>
<comment type="function">
    <text evidence="4">Required for insertion of 4Fe-4S clusters.</text>
</comment>
<gene>
    <name evidence="4 6" type="primary">erpA</name>
    <name evidence="6" type="ORF">ABLV49_12695</name>
</gene>
<protein>
    <recommendedName>
        <fullName evidence="4">Putative iron-sulfur cluster insertion protein ErpA</fullName>
    </recommendedName>
</protein>
<dbReference type="InterPro" id="IPR016092">
    <property type="entry name" value="ATAP"/>
</dbReference>
<dbReference type="PANTHER" id="PTHR43011">
    <property type="entry name" value="IRON-SULFUR CLUSTER ASSEMBLY 2 HOMOLOG, MITOCHONDRIAL"/>
    <property type="match status" value="1"/>
</dbReference>
<dbReference type="InterPro" id="IPR000361">
    <property type="entry name" value="ATAP_core_dom"/>
</dbReference>
<evidence type="ECO:0000259" key="5">
    <source>
        <dbReference type="Pfam" id="PF01521"/>
    </source>
</evidence>
<dbReference type="NCBIfam" id="TIGR00049">
    <property type="entry name" value="iron-sulfur cluster assembly accessory protein"/>
    <property type="match status" value="1"/>
</dbReference>
<dbReference type="SUPFAM" id="SSF89360">
    <property type="entry name" value="HesB-like domain"/>
    <property type="match status" value="1"/>
</dbReference>
<feature type="binding site" evidence="4">
    <location>
        <position position="119"/>
    </location>
    <ligand>
        <name>iron-sulfur cluster</name>
        <dbReference type="ChEBI" id="CHEBI:30408"/>
    </ligand>
</feature>
<dbReference type="InterPro" id="IPR017870">
    <property type="entry name" value="FeS_cluster_insertion_CS"/>
</dbReference>
<dbReference type="EMBL" id="CP157675">
    <property type="protein sequence ID" value="XBP68764.1"/>
    <property type="molecule type" value="Genomic_DNA"/>
</dbReference>
<dbReference type="HAMAP" id="MF_01380">
    <property type="entry name" value="Fe_S_insert_ErpA"/>
    <property type="match status" value="1"/>
</dbReference>
<evidence type="ECO:0000256" key="2">
    <source>
        <dbReference type="ARBA" id="ARBA00023004"/>
    </source>
</evidence>
<reference evidence="6" key="1">
    <citation type="submission" date="2024-05" db="EMBL/GenBank/DDBJ databases">
        <authorList>
            <person name="Bunk B."/>
            <person name="Swiderski J."/>
            <person name="Sproer C."/>
            <person name="Thiel V."/>
        </authorList>
    </citation>
    <scope>NUCLEOTIDE SEQUENCE</scope>
    <source>
        <strain evidence="6">DSM 17735</strain>
    </source>
</reference>
<dbReference type="GO" id="GO:0005506">
    <property type="term" value="F:iron ion binding"/>
    <property type="evidence" value="ECO:0007669"/>
    <property type="project" value="UniProtKB-UniRule"/>
</dbReference>
<dbReference type="GO" id="GO:0005829">
    <property type="term" value="C:cytosol"/>
    <property type="evidence" value="ECO:0007669"/>
    <property type="project" value="TreeGrafter"/>
</dbReference>
<organism evidence="6">
    <name type="scientific">Polaromonas hydrogenivorans</name>
    <dbReference type="NCBI Taxonomy" id="335476"/>
    <lineage>
        <taxon>Bacteria</taxon>
        <taxon>Pseudomonadati</taxon>
        <taxon>Pseudomonadota</taxon>
        <taxon>Betaproteobacteria</taxon>
        <taxon>Burkholderiales</taxon>
        <taxon>Comamonadaceae</taxon>
        <taxon>Polaromonas</taxon>
    </lineage>
</organism>
<keyword evidence="3 4" id="KW-0411">Iron-sulfur</keyword>
<accession>A0AAU7LMD6</accession>
<comment type="similarity">
    <text evidence="4">Belongs to the HesB/IscA family.</text>
</comment>
<feature type="binding site" evidence="4">
    <location>
        <position position="53"/>
    </location>
    <ligand>
        <name>iron-sulfur cluster</name>
        <dbReference type="ChEBI" id="CHEBI:30408"/>
    </ligand>
</feature>
<dbReference type="GO" id="GO:0016226">
    <property type="term" value="P:iron-sulfur cluster assembly"/>
    <property type="evidence" value="ECO:0007669"/>
    <property type="project" value="UniProtKB-UniRule"/>
</dbReference>
<dbReference type="InterPro" id="IPR023063">
    <property type="entry name" value="ErpA_proteobact"/>
</dbReference>
<dbReference type="GO" id="GO:0051537">
    <property type="term" value="F:2 iron, 2 sulfur cluster binding"/>
    <property type="evidence" value="ECO:0007669"/>
    <property type="project" value="TreeGrafter"/>
</dbReference>
<evidence type="ECO:0000256" key="3">
    <source>
        <dbReference type="ARBA" id="ARBA00023014"/>
    </source>
</evidence>
<sequence length="125" mass="13043">MEAALNIASPTLPGVMPGQLEFTTSAAAKVAELIVEEGNPDLKLRLYVTGGGCSGFSYGFAFDDQTAEDDTLIVTEGVALVVDAMSLQYVLGARVDFEDGLEGSRFVIHNPNAQSTCGCGSSFSV</sequence>
<dbReference type="FunFam" id="2.60.300.12:FF:000002">
    <property type="entry name" value="Iron-sulfur cluster insertion protein ErpA"/>
    <property type="match status" value="1"/>
</dbReference>
<evidence type="ECO:0000313" key="6">
    <source>
        <dbReference type="EMBL" id="XBP68764.1"/>
    </source>
</evidence>
<dbReference type="NCBIfam" id="NF010147">
    <property type="entry name" value="PRK13623.1"/>
    <property type="match status" value="1"/>
</dbReference>
<keyword evidence="1 4" id="KW-0479">Metal-binding</keyword>
<dbReference type="Gene3D" id="2.60.300.12">
    <property type="entry name" value="HesB-like domain"/>
    <property type="match status" value="1"/>
</dbReference>
<name>A0AAU7LMD6_9BURK</name>
<dbReference type="PROSITE" id="PS01152">
    <property type="entry name" value="HESB"/>
    <property type="match status" value="1"/>
</dbReference>
<comment type="subunit">
    <text evidence="4">Homodimer.</text>
</comment>
<dbReference type="RefSeq" id="WP_349276876.1">
    <property type="nucleotide sequence ID" value="NZ_CBCSCU010000090.1"/>
</dbReference>
<keyword evidence="2 4" id="KW-0408">Iron</keyword>
<proteinExistence type="inferred from homology"/>
<dbReference type="PANTHER" id="PTHR43011:SF1">
    <property type="entry name" value="IRON-SULFUR CLUSTER ASSEMBLY 2 HOMOLOG, MITOCHONDRIAL"/>
    <property type="match status" value="1"/>
</dbReference>
<comment type="cofactor">
    <cofactor evidence="4">
        <name>iron-sulfur cluster</name>
        <dbReference type="ChEBI" id="CHEBI:30408"/>
    </cofactor>
    <text evidence="4">Binds 1 iron-sulfur cluster per subunit.</text>
</comment>
<feature type="binding site" evidence="4">
    <location>
        <position position="117"/>
    </location>
    <ligand>
        <name>iron-sulfur cluster</name>
        <dbReference type="ChEBI" id="CHEBI:30408"/>
    </ligand>
</feature>
<dbReference type="Pfam" id="PF01521">
    <property type="entry name" value="Fe-S_biosyn"/>
    <property type="match status" value="1"/>
</dbReference>
<dbReference type="InterPro" id="IPR035903">
    <property type="entry name" value="HesB-like_dom_sf"/>
</dbReference>
<evidence type="ECO:0000256" key="4">
    <source>
        <dbReference type="HAMAP-Rule" id="MF_01380"/>
    </source>
</evidence>
<feature type="domain" description="Core" evidence="5">
    <location>
        <begin position="19"/>
        <end position="120"/>
    </location>
</feature>
<dbReference type="AlphaFoldDB" id="A0AAU7LMD6"/>
<dbReference type="GO" id="GO:0051539">
    <property type="term" value="F:4 iron, 4 sulfur cluster binding"/>
    <property type="evidence" value="ECO:0007669"/>
    <property type="project" value="TreeGrafter"/>
</dbReference>